<evidence type="ECO:0000313" key="3">
    <source>
        <dbReference type="EMBL" id="KAJ8452255.1"/>
    </source>
</evidence>
<dbReference type="FunFam" id="1.25.40.10:FF:000344">
    <property type="entry name" value="Pentatricopeptide repeat-containing protein"/>
    <property type="match status" value="1"/>
</dbReference>
<dbReference type="PANTHER" id="PTHR47926:SF537">
    <property type="entry name" value="PENTACOTRIPEPTIDE-REPEAT REGION OF PRORP DOMAIN-CONTAINING PROTEIN"/>
    <property type="match status" value="1"/>
</dbReference>
<dbReference type="AlphaFoldDB" id="A0A9Q1KYI9"/>
<dbReference type="EMBL" id="JAKOGI010000005">
    <property type="protein sequence ID" value="KAJ8452255.1"/>
    <property type="molecule type" value="Genomic_DNA"/>
</dbReference>
<reference evidence="3" key="1">
    <citation type="submission" date="2022-04" db="EMBL/GenBank/DDBJ databases">
        <title>Carnegiea gigantea Genome sequencing and assembly v2.</title>
        <authorList>
            <person name="Copetti D."/>
            <person name="Sanderson M.J."/>
            <person name="Burquez A."/>
            <person name="Wojciechowski M.F."/>
        </authorList>
    </citation>
    <scope>NUCLEOTIDE SEQUENCE</scope>
    <source>
        <strain evidence="3">SGP5-SGP5p</strain>
        <tissue evidence="3">Aerial part</tissue>
    </source>
</reference>
<keyword evidence="1" id="KW-0677">Repeat</keyword>
<comment type="caution">
    <text evidence="3">The sequence shown here is derived from an EMBL/GenBank/DDBJ whole genome shotgun (WGS) entry which is preliminary data.</text>
</comment>
<dbReference type="Gene3D" id="1.25.40.10">
    <property type="entry name" value="Tetratricopeptide repeat domain"/>
    <property type="match status" value="3"/>
</dbReference>
<proteinExistence type="predicted"/>
<dbReference type="Pfam" id="PF20431">
    <property type="entry name" value="E_motif"/>
    <property type="match status" value="1"/>
</dbReference>
<dbReference type="InterPro" id="IPR011990">
    <property type="entry name" value="TPR-like_helical_dom_sf"/>
</dbReference>
<dbReference type="Proteomes" id="UP001153076">
    <property type="component" value="Unassembled WGS sequence"/>
</dbReference>
<gene>
    <name evidence="3" type="ORF">Cgig2_006060</name>
</gene>
<organism evidence="3 4">
    <name type="scientific">Carnegiea gigantea</name>
    <dbReference type="NCBI Taxonomy" id="171969"/>
    <lineage>
        <taxon>Eukaryota</taxon>
        <taxon>Viridiplantae</taxon>
        <taxon>Streptophyta</taxon>
        <taxon>Embryophyta</taxon>
        <taxon>Tracheophyta</taxon>
        <taxon>Spermatophyta</taxon>
        <taxon>Magnoliopsida</taxon>
        <taxon>eudicotyledons</taxon>
        <taxon>Gunneridae</taxon>
        <taxon>Pentapetalae</taxon>
        <taxon>Caryophyllales</taxon>
        <taxon>Cactineae</taxon>
        <taxon>Cactaceae</taxon>
        <taxon>Cactoideae</taxon>
        <taxon>Echinocereeae</taxon>
        <taxon>Carnegiea</taxon>
    </lineage>
</organism>
<sequence length="660" mass="73395">MNLKHLASDFTSLSALLQGRLTQSHLLQIHARIFRLGANQDNLVATRLVGHYPLQIALRVFNQLQAPNIFPFNAIIRVVAEKKAQSCHAISYFRLLKRRSLCPNDLTFSFVLKACIHFVHVLHVEQVHNQIVKVGYLSDSAVCNGLLAVYAKGLKNMTAARKVFDEMNDKSTVHSWTSLIDGYAKSGLSEKALELFLLMVKENIRPDNENMVSVLSACAKIDMQDLGNWIRNLRECIEDDGLVSFTSDSINTVLTYLFGRWGKMEKSREAFERIGDTGKRNVVAWNAIIAAYVQNGCALKALSLLRAMVDYPYVTPNHVTMVSALSACSQVGDIDVGIWIHEYMKFQGQNDVLRTNSFLATALIDMYCKCGVLNKAKEVFQSILLKDVISINVMIMGLAINGEGREALKLFYEILECHLHPNGGTFLGVLCACCHSGFVDVGRQVFRDMRAKFSIQPQLEHYACYIDLLARSGAIEEALEIAKSMPFKPNNFVWGALLGGCLRHFGGKLTQNISRRLIEVDPESSAGYVMLSNALAHDSEWSEVSGLRRVMRDKGVKKQRGCSWISLDGVVHEFLAGPCSHPEVPCITSMLNGLLKEMMQANHGIIRCSSGLGQERTLLLSSMDYGEMLCRCSSQVFLIISPLLLVPSASFVLTCLAPML</sequence>
<dbReference type="OrthoDB" id="1865464at2759"/>
<dbReference type="InterPro" id="IPR046960">
    <property type="entry name" value="PPR_At4g14850-like_plant"/>
</dbReference>
<accession>A0A9Q1KYI9</accession>
<protein>
    <recommendedName>
        <fullName evidence="5">Chlororespiratory reduction 21</fullName>
    </recommendedName>
</protein>
<feature type="repeat" description="PPR" evidence="2">
    <location>
        <begin position="172"/>
        <end position="206"/>
    </location>
</feature>
<dbReference type="Pfam" id="PF01535">
    <property type="entry name" value="PPR"/>
    <property type="match status" value="5"/>
</dbReference>
<dbReference type="InterPro" id="IPR046848">
    <property type="entry name" value="E_motif"/>
</dbReference>
<dbReference type="GO" id="GO:0003723">
    <property type="term" value="F:RNA binding"/>
    <property type="evidence" value="ECO:0007669"/>
    <property type="project" value="InterPro"/>
</dbReference>
<feature type="repeat" description="PPR" evidence="2">
    <location>
        <begin position="281"/>
        <end position="315"/>
    </location>
</feature>
<dbReference type="FunFam" id="1.25.40.10:FF:000184">
    <property type="entry name" value="Pentatricopeptide repeat-containing protein, chloroplastic"/>
    <property type="match status" value="1"/>
</dbReference>
<feature type="repeat" description="PPR" evidence="2">
    <location>
        <begin position="387"/>
        <end position="421"/>
    </location>
</feature>
<evidence type="ECO:0008006" key="5">
    <source>
        <dbReference type="Google" id="ProtNLM"/>
    </source>
</evidence>
<keyword evidence="4" id="KW-1185">Reference proteome</keyword>
<dbReference type="GO" id="GO:0009451">
    <property type="term" value="P:RNA modification"/>
    <property type="evidence" value="ECO:0007669"/>
    <property type="project" value="InterPro"/>
</dbReference>
<evidence type="ECO:0000256" key="2">
    <source>
        <dbReference type="PROSITE-ProRule" id="PRU00708"/>
    </source>
</evidence>
<dbReference type="PANTHER" id="PTHR47926">
    <property type="entry name" value="PENTATRICOPEPTIDE REPEAT-CONTAINING PROTEIN"/>
    <property type="match status" value="1"/>
</dbReference>
<dbReference type="InterPro" id="IPR002885">
    <property type="entry name" value="PPR_rpt"/>
</dbReference>
<evidence type="ECO:0000313" key="4">
    <source>
        <dbReference type="Proteomes" id="UP001153076"/>
    </source>
</evidence>
<dbReference type="NCBIfam" id="TIGR00756">
    <property type="entry name" value="PPR"/>
    <property type="match status" value="3"/>
</dbReference>
<name>A0A9Q1KYI9_9CARY</name>
<evidence type="ECO:0000256" key="1">
    <source>
        <dbReference type="ARBA" id="ARBA00022737"/>
    </source>
</evidence>
<dbReference type="PROSITE" id="PS51375">
    <property type="entry name" value="PPR"/>
    <property type="match status" value="3"/>
</dbReference>